<keyword evidence="6 9" id="KW-0472">Membrane</keyword>
<dbReference type="InterPro" id="IPR020846">
    <property type="entry name" value="MFS_dom"/>
</dbReference>
<dbReference type="EMBL" id="ADBL01002085">
    <property type="status" value="NOT_ANNOTATED_CDS"/>
    <property type="molecule type" value="Genomic_DNA"/>
</dbReference>
<dbReference type="InterPro" id="IPR005829">
    <property type="entry name" value="Sugar_transporter_CS"/>
</dbReference>
<dbReference type="PROSITE" id="PS50850">
    <property type="entry name" value="MFS"/>
    <property type="match status" value="1"/>
</dbReference>
<comment type="similarity">
    <text evidence="2 7">Belongs to the major facilitator superfamily. Sugar transporter (TC 2.A.1.1) family.</text>
</comment>
<dbReference type="Gene3D" id="1.20.1250.20">
    <property type="entry name" value="MFS general substrate transporter like domains"/>
    <property type="match status" value="1"/>
</dbReference>
<evidence type="ECO:0000313" key="14">
    <source>
        <dbReference type="Proteomes" id="UP000011715"/>
    </source>
</evidence>
<dbReference type="FunFam" id="1.20.1250.20:FF:000100">
    <property type="entry name" value="MFS sugar transporter, putative"/>
    <property type="match status" value="1"/>
</dbReference>
<dbReference type="VEuPathDB" id="FungiDB:MAPG_08637"/>
<dbReference type="InterPro" id="IPR036259">
    <property type="entry name" value="MFS_trans_sf"/>
</dbReference>
<feature type="transmembrane region" description="Helical" evidence="9">
    <location>
        <begin position="172"/>
        <end position="193"/>
    </location>
</feature>
<feature type="transmembrane region" description="Helical" evidence="9">
    <location>
        <begin position="328"/>
        <end position="350"/>
    </location>
</feature>
<dbReference type="PANTHER" id="PTHR48020:SF25">
    <property type="entry name" value="SUGAR TRANSPORTER, PUTATIVE (AFU_ORTHOLOGUE AFUA_7G05830)-RELATED"/>
    <property type="match status" value="1"/>
</dbReference>
<feature type="region of interest" description="Disordered" evidence="8">
    <location>
        <begin position="504"/>
        <end position="528"/>
    </location>
</feature>
<reference evidence="13" key="5">
    <citation type="submission" date="2015-06" db="UniProtKB">
        <authorList>
            <consortium name="EnsemblFungi"/>
        </authorList>
    </citation>
    <scope>IDENTIFICATION</scope>
    <source>
        <strain evidence="13">ATCC 64411</strain>
    </source>
</reference>
<dbReference type="Proteomes" id="UP000011715">
    <property type="component" value="Unassembled WGS sequence"/>
</dbReference>
<feature type="transmembrane region" description="Helical" evidence="9">
    <location>
        <begin position="101"/>
        <end position="119"/>
    </location>
</feature>
<dbReference type="InterPro" id="IPR003663">
    <property type="entry name" value="Sugar/inositol_transpt"/>
</dbReference>
<dbReference type="OMA" id="PRWYLTK"/>
<dbReference type="AlphaFoldDB" id="A0A0C4E7W2"/>
<dbReference type="EnsemblFungi" id="MAPG_08637T0">
    <property type="protein sequence ID" value="MAPG_08637T0"/>
    <property type="gene ID" value="MAPG_08637"/>
</dbReference>
<feature type="transmembrane region" description="Helical" evidence="9">
    <location>
        <begin position="427"/>
        <end position="446"/>
    </location>
</feature>
<reference evidence="14" key="1">
    <citation type="submission" date="2010-05" db="EMBL/GenBank/DDBJ databases">
        <title>The genome sequence of Magnaporthe poae strain ATCC 64411.</title>
        <authorList>
            <person name="Ma L.-J."/>
            <person name="Dead R."/>
            <person name="Young S."/>
            <person name="Zeng Q."/>
            <person name="Koehrsen M."/>
            <person name="Alvarado L."/>
            <person name="Berlin A."/>
            <person name="Chapman S.B."/>
            <person name="Chen Z."/>
            <person name="Freedman E."/>
            <person name="Gellesch M."/>
            <person name="Goldberg J."/>
            <person name="Griggs A."/>
            <person name="Gujja S."/>
            <person name="Heilman E.R."/>
            <person name="Heiman D."/>
            <person name="Hepburn T."/>
            <person name="Howarth C."/>
            <person name="Jen D."/>
            <person name="Larson L."/>
            <person name="Mehta T."/>
            <person name="Neiman D."/>
            <person name="Pearson M."/>
            <person name="Roberts A."/>
            <person name="Saif S."/>
            <person name="Shea T."/>
            <person name="Shenoy N."/>
            <person name="Sisk P."/>
            <person name="Stolte C."/>
            <person name="Sykes S."/>
            <person name="Walk T."/>
            <person name="White J."/>
            <person name="Yandava C."/>
            <person name="Haas B."/>
            <person name="Nusbaum C."/>
            <person name="Birren B."/>
        </authorList>
    </citation>
    <scope>NUCLEOTIDE SEQUENCE [LARGE SCALE GENOMIC DNA]</scope>
    <source>
        <strain evidence="14">ATCC 64411 / 73-15</strain>
    </source>
</reference>
<feature type="transmembrane region" description="Helical" evidence="9">
    <location>
        <begin position="356"/>
        <end position="374"/>
    </location>
</feature>
<feature type="compositionally biased region" description="Basic and acidic residues" evidence="8">
    <location>
        <begin position="512"/>
        <end position="528"/>
    </location>
</feature>
<comment type="subcellular location">
    <subcellularLocation>
        <location evidence="1">Membrane</location>
        <topology evidence="1">Multi-pass membrane protein</topology>
    </subcellularLocation>
</comment>
<dbReference type="OrthoDB" id="5290825at2759"/>
<dbReference type="GO" id="GO:0016020">
    <property type="term" value="C:membrane"/>
    <property type="evidence" value="ECO:0007669"/>
    <property type="project" value="UniProtKB-SubCell"/>
</dbReference>
<accession>A0A0C4E7W2</accession>
<dbReference type="STRING" id="644358.A0A0C4E7W2"/>
<dbReference type="PROSITE" id="PS00216">
    <property type="entry name" value="SUGAR_TRANSPORT_1"/>
    <property type="match status" value="1"/>
</dbReference>
<proteinExistence type="inferred from homology"/>
<dbReference type="NCBIfam" id="TIGR00879">
    <property type="entry name" value="SP"/>
    <property type="match status" value="1"/>
</dbReference>
<evidence type="ECO:0000256" key="8">
    <source>
        <dbReference type="SAM" id="MobiDB-lite"/>
    </source>
</evidence>
<feature type="transmembrane region" description="Helical" evidence="9">
    <location>
        <begin position="78"/>
        <end position="95"/>
    </location>
</feature>
<feature type="transmembrane region" description="Helical" evidence="9">
    <location>
        <begin position="395"/>
        <end position="415"/>
    </location>
</feature>
<dbReference type="GO" id="GO:0015791">
    <property type="term" value="P:polyol transmembrane transport"/>
    <property type="evidence" value="ECO:0007669"/>
    <property type="project" value="UniProtKB-ARBA"/>
</dbReference>
<dbReference type="SUPFAM" id="SSF103473">
    <property type="entry name" value="MFS general substrate transporter"/>
    <property type="match status" value="1"/>
</dbReference>
<evidence type="ECO:0000313" key="12">
    <source>
        <dbReference type="EMBL" id="KLU89666.1"/>
    </source>
</evidence>
<dbReference type="PRINTS" id="PR00171">
    <property type="entry name" value="SUGRTRNSPORT"/>
</dbReference>
<evidence type="ECO:0000256" key="10">
    <source>
        <dbReference type="SAM" id="SignalP"/>
    </source>
</evidence>
<evidence type="ECO:0000313" key="13">
    <source>
        <dbReference type="EnsemblFungi" id="MAPG_08637T0"/>
    </source>
</evidence>
<keyword evidence="10" id="KW-0732">Signal</keyword>
<reference evidence="13" key="4">
    <citation type="journal article" date="2015" name="G3 (Bethesda)">
        <title>Genome sequences of three phytopathogenic species of the Magnaporthaceae family of fungi.</title>
        <authorList>
            <person name="Okagaki L.H."/>
            <person name="Nunes C.C."/>
            <person name="Sailsbery J."/>
            <person name="Clay B."/>
            <person name="Brown D."/>
            <person name="John T."/>
            <person name="Oh Y."/>
            <person name="Young N."/>
            <person name="Fitzgerald M."/>
            <person name="Haas B.J."/>
            <person name="Zeng Q."/>
            <person name="Young S."/>
            <person name="Adiconis X."/>
            <person name="Fan L."/>
            <person name="Levin J.Z."/>
            <person name="Mitchell T.K."/>
            <person name="Okubara P.A."/>
            <person name="Farman M.L."/>
            <person name="Kohn L.M."/>
            <person name="Birren B."/>
            <person name="Ma L.-J."/>
            <person name="Dean R.A."/>
        </authorList>
    </citation>
    <scope>NUCLEOTIDE SEQUENCE</scope>
    <source>
        <strain evidence="13">ATCC 64411 / 73-15</strain>
    </source>
</reference>
<evidence type="ECO:0000256" key="4">
    <source>
        <dbReference type="ARBA" id="ARBA00022692"/>
    </source>
</evidence>
<feature type="signal peptide" evidence="10">
    <location>
        <begin position="1"/>
        <end position="17"/>
    </location>
</feature>
<dbReference type="GO" id="GO:0022857">
    <property type="term" value="F:transmembrane transporter activity"/>
    <property type="evidence" value="ECO:0007669"/>
    <property type="project" value="InterPro"/>
</dbReference>
<organism evidence="13 14">
    <name type="scientific">Magnaporthiopsis poae (strain ATCC 64411 / 73-15)</name>
    <name type="common">Kentucky bluegrass fungus</name>
    <name type="synonym">Magnaporthe poae</name>
    <dbReference type="NCBI Taxonomy" id="644358"/>
    <lineage>
        <taxon>Eukaryota</taxon>
        <taxon>Fungi</taxon>
        <taxon>Dikarya</taxon>
        <taxon>Ascomycota</taxon>
        <taxon>Pezizomycotina</taxon>
        <taxon>Sordariomycetes</taxon>
        <taxon>Sordariomycetidae</taxon>
        <taxon>Magnaporthales</taxon>
        <taxon>Magnaporthaceae</taxon>
        <taxon>Magnaporthiopsis</taxon>
    </lineage>
</organism>
<dbReference type="GO" id="GO:0015798">
    <property type="term" value="P:myo-inositol transport"/>
    <property type="evidence" value="ECO:0007669"/>
    <property type="project" value="UniProtKB-ARBA"/>
</dbReference>
<evidence type="ECO:0000259" key="11">
    <source>
        <dbReference type="PROSITE" id="PS50850"/>
    </source>
</evidence>
<evidence type="ECO:0000256" key="7">
    <source>
        <dbReference type="RuleBase" id="RU003346"/>
    </source>
</evidence>
<feature type="transmembrane region" description="Helical" evidence="9">
    <location>
        <begin position="297"/>
        <end position="321"/>
    </location>
</feature>
<protein>
    <submittedName>
        <fullName evidence="12">MFS sugar transporter</fullName>
    </submittedName>
</protein>
<evidence type="ECO:0000256" key="6">
    <source>
        <dbReference type="ARBA" id="ARBA00023136"/>
    </source>
</evidence>
<dbReference type="EMBL" id="GL876973">
    <property type="protein sequence ID" value="KLU89666.1"/>
    <property type="molecule type" value="Genomic_DNA"/>
</dbReference>
<feature type="chain" id="PRO_5007393349" evidence="10">
    <location>
        <begin position="18"/>
        <end position="528"/>
    </location>
</feature>
<evidence type="ECO:0000256" key="9">
    <source>
        <dbReference type="SAM" id="Phobius"/>
    </source>
</evidence>
<dbReference type="InterPro" id="IPR050814">
    <property type="entry name" value="Myo-inositol_Transporter"/>
</dbReference>
<gene>
    <name evidence="12" type="ORF">MAPG_08637</name>
</gene>
<reference evidence="12" key="2">
    <citation type="submission" date="2010-05" db="EMBL/GenBank/DDBJ databases">
        <title>The Genome Sequence of Magnaporthe poae strain ATCC 64411.</title>
        <authorList>
            <consortium name="The Broad Institute Genome Sequencing Platform"/>
            <consortium name="Broad Institute Genome Sequencing Center for Infectious Disease"/>
            <person name="Ma L.-J."/>
            <person name="Dead R."/>
            <person name="Young S."/>
            <person name="Zeng Q."/>
            <person name="Koehrsen M."/>
            <person name="Alvarado L."/>
            <person name="Berlin A."/>
            <person name="Chapman S.B."/>
            <person name="Chen Z."/>
            <person name="Freedman E."/>
            <person name="Gellesch M."/>
            <person name="Goldberg J."/>
            <person name="Griggs A."/>
            <person name="Gujja S."/>
            <person name="Heilman E.R."/>
            <person name="Heiman D."/>
            <person name="Hepburn T."/>
            <person name="Howarth C."/>
            <person name="Jen D."/>
            <person name="Larson L."/>
            <person name="Mehta T."/>
            <person name="Neiman D."/>
            <person name="Pearson M."/>
            <person name="Roberts A."/>
            <person name="Saif S."/>
            <person name="Shea T."/>
            <person name="Shenoy N."/>
            <person name="Sisk P."/>
            <person name="Stolte C."/>
            <person name="Sykes S."/>
            <person name="Walk T."/>
            <person name="White J."/>
            <person name="Yandava C."/>
            <person name="Haas B."/>
            <person name="Nusbaum C."/>
            <person name="Birren B."/>
        </authorList>
    </citation>
    <scope>NUCLEOTIDE SEQUENCE</scope>
    <source>
        <strain evidence="12">ATCC 64411</strain>
    </source>
</reference>
<dbReference type="InterPro" id="IPR005828">
    <property type="entry name" value="MFS_sugar_transport-like"/>
</dbReference>
<reference evidence="12" key="3">
    <citation type="submission" date="2011-03" db="EMBL/GenBank/DDBJ databases">
        <title>Annotation of Magnaporthe poae ATCC 64411.</title>
        <authorList>
            <person name="Ma L.-J."/>
            <person name="Dead R."/>
            <person name="Young S.K."/>
            <person name="Zeng Q."/>
            <person name="Gargeya S."/>
            <person name="Fitzgerald M."/>
            <person name="Haas B."/>
            <person name="Abouelleil A."/>
            <person name="Alvarado L."/>
            <person name="Arachchi H.M."/>
            <person name="Berlin A."/>
            <person name="Brown A."/>
            <person name="Chapman S.B."/>
            <person name="Chen Z."/>
            <person name="Dunbar C."/>
            <person name="Freedman E."/>
            <person name="Gearin G."/>
            <person name="Gellesch M."/>
            <person name="Goldberg J."/>
            <person name="Griggs A."/>
            <person name="Gujja S."/>
            <person name="Heiman D."/>
            <person name="Howarth C."/>
            <person name="Larson L."/>
            <person name="Lui A."/>
            <person name="MacDonald P.J.P."/>
            <person name="Mehta T."/>
            <person name="Montmayeur A."/>
            <person name="Murphy C."/>
            <person name="Neiman D."/>
            <person name="Pearson M."/>
            <person name="Priest M."/>
            <person name="Roberts A."/>
            <person name="Saif S."/>
            <person name="Shea T."/>
            <person name="Shenoy N."/>
            <person name="Sisk P."/>
            <person name="Stolte C."/>
            <person name="Sykes S."/>
            <person name="Yandava C."/>
            <person name="Wortman J."/>
            <person name="Nusbaum C."/>
            <person name="Birren B."/>
        </authorList>
    </citation>
    <scope>NUCLEOTIDE SEQUENCE</scope>
    <source>
        <strain evidence="12">ATCC 64411</strain>
    </source>
</reference>
<evidence type="ECO:0000256" key="5">
    <source>
        <dbReference type="ARBA" id="ARBA00022989"/>
    </source>
</evidence>
<feature type="transmembrane region" description="Helical" evidence="9">
    <location>
        <begin position="44"/>
        <end position="66"/>
    </location>
</feature>
<keyword evidence="4 9" id="KW-0812">Transmembrane</keyword>
<name>A0A0C4E7W2_MAGP6</name>
<keyword evidence="3 7" id="KW-0813">Transport</keyword>
<keyword evidence="14" id="KW-1185">Reference proteome</keyword>
<evidence type="ECO:0000256" key="3">
    <source>
        <dbReference type="ARBA" id="ARBA00022448"/>
    </source>
</evidence>
<feature type="transmembrane region" description="Helical" evidence="9">
    <location>
        <begin position="140"/>
        <end position="160"/>
    </location>
</feature>
<feature type="transmembrane region" description="Helical" evidence="9">
    <location>
        <begin position="262"/>
        <end position="285"/>
    </location>
</feature>
<keyword evidence="5 9" id="KW-1133">Transmembrane helix</keyword>
<dbReference type="Pfam" id="PF00083">
    <property type="entry name" value="Sugar_tr"/>
    <property type="match status" value="1"/>
</dbReference>
<feature type="domain" description="Major facilitator superfamily (MFS) profile" evidence="11">
    <location>
        <begin position="5"/>
        <end position="450"/>
    </location>
</feature>
<evidence type="ECO:0000256" key="1">
    <source>
        <dbReference type="ARBA" id="ARBA00004141"/>
    </source>
</evidence>
<evidence type="ECO:0000256" key="2">
    <source>
        <dbReference type="ARBA" id="ARBA00010992"/>
    </source>
</evidence>
<sequence>MLYWVVAICSLCAAVQGMDETVVNGAQSFFKHRFGIGGEGGRDAWLLGLTNSAPYLCCAVLGCWLTSPMNHRLGRKGTVFWSCVISAVACFWQAFTNTWWHMFIARFVLGLGIGPKSATTPMFAAECAPPKLRGALVMQWQVWTAFGIMIGYVADLAFYFVPDHGVPLGLNWRLMMGSAGVPAVVVCCLIPFCTESPRWYLTKDRHLDAYRAISSLRHEKVQAARDLFYTHVLLEAERETQRGATTLSRIRELFTVRRNRNAVVASEVVMFMQQFCGVNVIAYYSSEVFLAAGLGEVPALAASLGFGVVNWLFALPAFFTIDRFGRRPLLLATFPLMALALLFTGFSFWIPDSSAAHVACVALGIYLFGMVYSPGEGPVPFTYSAEAYPLHLRPLGMSLATATTWFFNFVLSVTWPSMLAAFKPQGAFGWYAGWNVVGFFGVLLLVPETKERTLEELDAVFGVTAGSLVRYGLASLRYFFRRYLFGRDVEPPAVPHESLEVRLDEDDVGNGGDKEKMGELQKDATARV</sequence>
<keyword evidence="12" id="KW-0762">Sugar transport</keyword>
<dbReference type="eggNOG" id="KOG0254">
    <property type="taxonomic scope" value="Eukaryota"/>
</dbReference>
<dbReference type="PANTHER" id="PTHR48020">
    <property type="entry name" value="PROTON MYO-INOSITOL COTRANSPORTER"/>
    <property type="match status" value="1"/>
</dbReference>